<comment type="caution">
    <text evidence="3">The sequence shown here is derived from an EMBL/GenBank/DDBJ whole genome shotgun (WGS) entry which is preliminary data.</text>
</comment>
<organism evidence="3 4">
    <name type="scientific">Herbaspirillum chlorophenolicum</name>
    <dbReference type="NCBI Taxonomy" id="211589"/>
    <lineage>
        <taxon>Bacteria</taxon>
        <taxon>Pseudomonadati</taxon>
        <taxon>Pseudomonadota</taxon>
        <taxon>Betaproteobacteria</taxon>
        <taxon>Burkholderiales</taxon>
        <taxon>Oxalobacteraceae</taxon>
        <taxon>Herbaspirillum</taxon>
    </lineage>
</organism>
<dbReference type="Gene3D" id="2.40.160.180">
    <property type="entry name" value="Carbohydrate-selective porin OprB"/>
    <property type="match status" value="1"/>
</dbReference>
<dbReference type="Proteomes" id="UP001617427">
    <property type="component" value="Unassembled WGS sequence"/>
</dbReference>
<proteinExistence type="inferred from homology"/>
<reference evidence="3 4" key="1">
    <citation type="submission" date="2024-10" db="EMBL/GenBank/DDBJ databases">
        <title>The Natural Products Discovery Center: Release of the First 8490 Sequenced Strains for Exploring Actinobacteria Biosynthetic Diversity.</title>
        <authorList>
            <person name="Kalkreuter E."/>
            <person name="Kautsar S.A."/>
            <person name="Yang D."/>
            <person name="Bader C.D."/>
            <person name="Teijaro C.N."/>
            <person name="Fluegel L."/>
            <person name="Davis C.M."/>
            <person name="Simpson J.R."/>
            <person name="Lauterbach L."/>
            <person name="Steele A.D."/>
            <person name="Gui C."/>
            <person name="Meng S."/>
            <person name="Li G."/>
            <person name="Viehrig K."/>
            <person name="Ye F."/>
            <person name="Su P."/>
            <person name="Kiefer A.F."/>
            <person name="Nichols A."/>
            <person name="Cepeda A.J."/>
            <person name="Yan W."/>
            <person name="Fan B."/>
            <person name="Jiang Y."/>
            <person name="Adhikari A."/>
            <person name="Zheng C.-J."/>
            <person name="Schuster L."/>
            <person name="Cowan T.M."/>
            <person name="Smanski M.J."/>
            <person name="Chevrette M.G."/>
            <person name="De Carvalho L.P.S."/>
            <person name="Shen B."/>
        </authorList>
    </citation>
    <scope>NUCLEOTIDE SEQUENCE [LARGE SCALE GENOMIC DNA]</scope>
    <source>
        <strain evidence="3 4">NPDC087045</strain>
    </source>
</reference>
<dbReference type="InterPro" id="IPR007049">
    <property type="entry name" value="Carb-sel_porin_OprB"/>
</dbReference>
<keyword evidence="4" id="KW-1185">Reference proteome</keyword>
<dbReference type="RefSeq" id="WP_402700486.1">
    <property type="nucleotide sequence ID" value="NZ_JBIUZV010000005.1"/>
</dbReference>
<dbReference type="InterPro" id="IPR038673">
    <property type="entry name" value="OprB_sf"/>
</dbReference>
<evidence type="ECO:0000313" key="3">
    <source>
        <dbReference type="EMBL" id="MFJ3046420.1"/>
    </source>
</evidence>
<evidence type="ECO:0000313" key="4">
    <source>
        <dbReference type="Proteomes" id="UP001617427"/>
    </source>
</evidence>
<comment type="similarity">
    <text evidence="1 2">Belongs to the OprB family.</text>
</comment>
<protein>
    <submittedName>
        <fullName evidence="3">Carbohydrate porin</fullName>
    </submittedName>
</protein>
<sequence length="434" mass="48017">MMKKYLIAALLPMPMLAIAADDTAEETWNLKGQATYIWQRKSPFSAAYTGPNSLRTQAEKSYSFSGTLFFGYRLAAGTELYFNPEVVQSAPMSDLTGLGGMLNSEQQKASGPNPTFYRARLFLRQTWNLGGETTRQESQANQLAGNLSAQRVVLTVGNYAVTDIFDNNAYAHDGRTQFMNWSLLTHGAYDYAADTRGYTWGAAMEYYDGDWVYRFGRYLMPIESNGQQLDTRIFRHFSDQAELEYSYTLGGQLGKLRLMAFHNRMVSGSFRDALAAAGSGTPSVADVRKEQSKYGAGINVEQNLTSDIGVFLRTSWNDGKTETYSFTEVERSVTVGMSMAGTRWGRADDVLGIAGIRNGLSQAHCDYLAAGGTGVFIGDGRLNYRPEDIVEAYYNVRVSKATTLGLDVQKIFHPAYNADRGPVLVAGARLHVEF</sequence>
<name>A0ABW8EZF1_9BURK</name>
<keyword evidence="2" id="KW-0732">Signal</keyword>
<dbReference type="Pfam" id="PF04966">
    <property type="entry name" value="OprB"/>
    <property type="match status" value="1"/>
</dbReference>
<gene>
    <name evidence="3" type="ORF">ACIPEN_11340</name>
</gene>
<feature type="signal peptide" evidence="2">
    <location>
        <begin position="1"/>
        <end position="19"/>
    </location>
</feature>
<evidence type="ECO:0000256" key="2">
    <source>
        <dbReference type="RuleBase" id="RU363072"/>
    </source>
</evidence>
<feature type="chain" id="PRO_5044975553" evidence="2">
    <location>
        <begin position="20"/>
        <end position="434"/>
    </location>
</feature>
<evidence type="ECO:0000256" key="1">
    <source>
        <dbReference type="ARBA" id="ARBA00008769"/>
    </source>
</evidence>
<accession>A0ABW8EZF1</accession>
<dbReference type="EMBL" id="JBIUZV010000005">
    <property type="protein sequence ID" value="MFJ3046420.1"/>
    <property type="molecule type" value="Genomic_DNA"/>
</dbReference>